<sequence length="209" mass="25192">MAKQEITYYWGDNHLLINLGSRINTRMRVLYVFELLFTLGLASLIIFKSFPIHHHYFLWINITGASLLYFLAVRRFLLRMFLKESIVLDDQYIAFEKQTIFSKKVRRYDWRLLGPLHYEGHAKKTDHPLKGKTFDYFGFETQEQIIQVLHRNGNLYFETHDGRLYFALGVYSWHAEEMVQMMKMYMGNYLRLGPEWEEMLQTHEMDDVQ</sequence>
<feature type="transmembrane region" description="Helical" evidence="1">
    <location>
        <begin position="56"/>
        <end position="73"/>
    </location>
</feature>
<evidence type="ECO:0000313" key="3">
    <source>
        <dbReference type="Proteomes" id="UP000239872"/>
    </source>
</evidence>
<protein>
    <submittedName>
        <fullName evidence="2">Uncharacterized protein</fullName>
    </submittedName>
</protein>
<evidence type="ECO:0000256" key="1">
    <source>
        <dbReference type="SAM" id="Phobius"/>
    </source>
</evidence>
<comment type="caution">
    <text evidence="2">The sequence shown here is derived from an EMBL/GenBank/DDBJ whole genome shotgun (WGS) entry which is preliminary data.</text>
</comment>
<proteinExistence type="predicted"/>
<name>A0A2S7T234_9BACT</name>
<dbReference type="Proteomes" id="UP000239872">
    <property type="component" value="Unassembled WGS sequence"/>
</dbReference>
<organism evidence="2 3">
    <name type="scientific">Flavipsychrobacter stenotrophus</name>
    <dbReference type="NCBI Taxonomy" id="2077091"/>
    <lineage>
        <taxon>Bacteria</taxon>
        <taxon>Pseudomonadati</taxon>
        <taxon>Bacteroidota</taxon>
        <taxon>Chitinophagia</taxon>
        <taxon>Chitinophagales</taxon>
        <taxon>Chitinophagaceae</taxon>
        <taxon>Flavipsychrobacter</taxon>
    </lineage>
</organism>
<dbReference type="AlphaFoldDB" id="A0A2S7T234"/>
<keyword evidence="1" id="KW-1133">Transmembrane helix</keyword>
<gene>
    <name evidence="2" type="ORF">CJD36_004140</name>
</gene>
<dbReference type="RefSeq" id="WP_105037825.1">
    <property type="nucleotide sequence ID" value="NZ_PPSL01000001.1"/>
</dbReference>
<keyword evidence="3" id="KW-1185">Reference proteome</keyword>
<evidence type="ECO:0000313" key="2">
    <source>
        <dbReference type="EMBL" id="PQJ12941.1"/>
    </source>
</evidence>
<feature type="transmembrane region" description="Helical" evidence="1">
    <location>
        <begin position="29"/>
        <end position="50"/>
    </location>
</feature>
<keyword evidence="1" id="KW-0812">Transmembrane</keyword>
<reference evidence="2 3" key="1">
    <citation type="submission" date="2018-01" db="EMBL/GenBank/DDBJ databases">
        <title>A novel member of the phylum Bacteroidetes isolated from glacier ice.</title>
        <authorList>
            <person name="Liu Q."/>
            <person name="Xin Y.-H."/>
        </authorList>
    </citation>
    <scope>NUCLEOTIDE SEQUENCE [LARGE SCALE GENOMIC DNA]</scope>
    <source>
        <strain evidence="2 3">RB1R16</strain>
    </source>
</reference>
<dbReference type="EMBL" id="PPSL01000001">
    <property type="protein sequence ID" value="PQJ12941.1"/>
    <property type="molecule type" value="Genomic_DNA"/>
</dbReference>
<accession>A0A2S7T234</accession>
<keyword evidence="1" id="KW-0472">Membrane</keyword>
<dbReference type="OrthoDB" id="669644at2"/>